<gene>
    <name evidence="2" type="ORF">AJ80_06787</name>
</gene>
<dbReference type="STRING" id="1447883.A0A2B7XU27"/>
<dbReference type="Proteomes" id="UP000224634">
    <property type="component" value="Unassembled WGS sequence"/>
</dbReference>
<organism evidence="2 3">
    <name type="scientific">Polytolypa hystricis (strain UAMH7299)</name>
    <dbReference type="NCBI Taxonomy" id="1447883"/>
    <lineage>
        <taxon>Eukaryota</taxon>
        <taxon>Fungi</taxon>
        <taxon>Dikarya</taxon>
        <taxon>Ascomycota</taxon>
        <taxon>Pezizomycotina</taxon>
        <taxon>Eurotiomycetes</taxon>
        <taxon>Eurotiomycetidae</taxon>
        <taxon>Onygenales</taxon>
        <taxon>Onygenales incertae sedis</taxon>
        <taxon>Polytolypa</taxon>
    </lineage>
</organism>
<dbReference type="PANTHER" id="PTHR34598">
    <property type="entry name" value="BLL6449 PROTEIN"/>
    <property type="match status" value="1"/>
</dbReference>
<evidence type="ECO:0000313" key="3">
    <source>
        <dbReference type="Proteomes" id="UP000224634"/>
    </source>
</evidence>
<proteinExistence type="inferred from homology"/>
<dbReference type="EMBL" id="PDNA01000120">
    <property type="protein sequence ID" value="PGH12273.1"/>
    <property type="molecule type" value="Genomic_DNA"/>
</dbReference>
<evidence type="ECO:0000256" key="1">
    <source>
        <dbReference type="ARBA" id="ARBA00023604"/>
    </source>
</evidence>
<keyword evidence="3" id="KW-1185">Reference proteome</keyword>
<dbReference type="GO" id="GO:0016491">
    <property type="term" value="F:oxidoreductase activity"/>
    <property type="evidence" value="ECO:0007669"/>
    <property type="project" value="InterPro"/>
</dbReference>
<name>A0A2B7XU27_POLH7</name>
<comment type="similarity">
    <text evidence="1">Belongs to the asaB hydroxylase/desaturase family.</text>
</comment>
<dbReference type="InterPro" id="IPR044053">
    <property type="entry name" value="AsaB-like"/>
</dbReference>
<sequence length="179" mass="20400">MPDLHTPLNFLVNLDLYNVEKPYAVIVPPENYDDSILTDNLVFETRDVTITDIRGREEEFTLDGAGFVVLHHKTQLPTKHEPGDVMVKDLRDWTVPDLPAYGAHNDVTVDSGPTIVDTQLPAQLKEFTWRSLLPTIEDCPLAVCDFRSIDKDDLIACDRVIPTRAGEVYYLRYNSGQRW</sequence>
<dbReference type="OrthoDB" id="412788at2759"/>
<accession>A0A2B7XU27</accession>
<protein>
    <submittedName>
        <fullName evidence="2">Uncharacterized protein</fullName>
    </submittedName>
</protein>
<evidence type="ECO:0000313" key="2">
    <source>
        <dbReference type="EMBL" id="PGH12273.1"/>
    </source>
</evidence>
<reference evidence="2 3" key="1">
    <citation type="submission" date="2017-10" db="EMBL/GenBank/DDBJ databases">
        <title>Comparative genomics in systemic dimorphic fungi from Ajellomycetaceae.</title>
        <authorList>
            <person name="Munoz J.F."/>
            <person name="Mcewen J.G."/>
            <person name="Clay O.K."/>
            <person name="Cuomo C.A."/>
        </authorList>
    </citation>
    <scope>NUCLEOTIDE SEQUENCE [LARGE SCALE GENOMIC DNA]</scope>
    <source>
        <strain evidence="2 3">UAMH7299</strain>
    </source>
</reference>
<dbReference type="PANTHER" id="PTHR34598:SF3">
    <property type="entry name" value="OXIDOREDUCTASE AN1597"/>
    <property type="match status" value="1"/>
</dbReference>
<comment type="caution">
    <text evidence="2">The sequence shown here is derived from an EMBL/GenBank/DDBJ whole genome shotgun (WGS) entry which is preliminary data.</text>
</comment>
<dbReference type="AlphaFoldDB" id="A0A2B7XU27"/>